<dbReference type="Proteomes" id="UP000001950">
    <property type="component" value="Chromosome 3"/>
</dbReference>
<dbReference type="RefSeq" id="XP_955256.1">
    <property type="nucleotide sequence ID" value="XM_950163.1"/>
</dbReference>
<feature type="transmembrane region" description="Helical" evidence="1">
    <location>
        <begin position="150"/>
        <end position="171"/>
    </location>
</feature>
<dbReference type="EMBL" id="CR940352">
    <property type="protein sequence ID" value="CAI75780.1"/>
    <property type="molecule type" value="Genomic_DNA"/>
</dbReference>
<evidence type="ECO:0000256" key="1">
    <source>
        <dbReference type="SAM" id="Phobius"/>
    </source>
</evidence>
<keyword evidence="3" id="KW-1185">Reference proteome</keyword>
<feature type="transmembrane region" description="Helical" evidence="1">
    <location>
        <begin position="214"/>
        <end position="233"/>
    </location>
</feature>
<keyword evidence="1" id="KW-1133">Transmembrane helix</keyword>
<dbReference type="InParanoid" id="Q4UBM1"/>
<dbReference type="AlphaFoldDB" id="Q4UBM1"/>
<keyword evidence="1" id="KW-0812">Transmembrane</keyword>
<organism evidence="2 3">
    <name type="scientific">Theileria annulata</name>
    <dbReference type="NCBI Taxonomy" id="5874"/>
    <lineage>
        <taxon>Eukaryota</taxon>
        <taxon>Sar</taxon>
        <taxon>Alveolata</taxon>
        <taxon>Apicomplexa</taxon>
        <taxon>Aconoidasida</taxon>
        <taxon>Piroplasmida</taxon>
        <taxon>Theileriidae</taxon>
        <taxon>Theileria</taxon>
    </lineage>
</organism>
<name>Q4UBM1_THEAN</name>
<evidence type="ECO:0000313" key="2">
    <source>
        <dbReference type="EMBL" id="CAI75780.1"/>
    </source>
</evidence>
<keyword evidence="1" id="KW-0472">Membrane</keyword>
<dbReference type="eggNOG" id="ENOG502TN25">
    <property type="taxonomic scope" value="Eukaryota"/>
</dbReference>
<dbReference type="GeneID" id="3864573"/>
<feature type="transmembrane region" description="Helical" evidence="1">
    <location>
        <begin position="115"/>
        <end position="138"/>
    </location>
</feature>
<protein>
    <submittedName>
        <fullName evidence="2">Tpr-related protein family member, putative</fullName>
    </submittedName>
</protein>
<accession>Q4UBM1</accession>
<reference evidence="2 3" key="1">
    <citation type="journal article" date="2005" name="Science">
        <title>Genome of the host-cell transforming parasite Theileria annulata compared with T. parva.</title>
        <authorList>
            <person name="Pain A."/>
            <person name="Renauld H."/>
            <person name="Berriman M."/>
            <person name="Murphy L."/>
            <person name="Yeats C.A."/>
            <person name="Weir W."/>
            <person name="Kerhornou A."/>
            <person name="Aslett M."/>
            <person name="Bishop R."/>
            <person name="Bouchier C."/>
            <person name="Cochet M."/>
            <person name="Coulson R.M.R."/>
            <person name="Cronin A."/>
            <person name="de Villiers E.P."/>
            <person name="Fraser A."/>
            <person name="Fosker N."/>
            <person name="Gardner M."/>
            <person name="Goble A."/>
            <person name="Griffiths-Jones S."/>
            <person name="Harris D.E."/>
            <person name="Katzer F."/>
            <person name="Larke N."/>
            <person name="Lord A."/>
            <person name="Maser P."/>
            <person name="McKellar S."/>
            <person name="Mooney P."/>
            <person name="Morton F."/>
            <person name="Nene V."/>
            <person name="O'Neil S."/>
            <person name="Price C."/>
            <person name="Quail M.A."/>
            <person name="Rabbinowitsch E."/>
            <person name="Rawlings N.D."/>
            <person name="Rutter S."/>
            <person name="Saunders D."/>
            <person name="Seeger K."/>
            <person name="Shah T."/>
            <person name="Squares R."/>
            <person name="Squares S."/>
            <person name="Tivey A."/>
            <person name="Walker A.R."/>
            <person name="Woodward J."/>
            <person name="Dobbelaere D.A.E."/>
            <person name="Langsley G."/>
            <person name="Rajandream M.A."/>
            <person name="McKeever D."/>
            <person name="Shiels B."/>
            <person name="Tait A."/>
            <person name="Barrell B.G."/>
            <person name="Hall N."/>
        </authorList>
    </citation>
    <scope>NUCLEOTIDE SEQUENCE [LARGE SCALE GENOMIC DNA]</scope>
    <source>
        <strain evidence="3">Ankara</strain>
    </source>
</reference>
<dbReference type="VEuPathDB" id="PiroplasmaDB:TA05235"/>
<feature type="transmembrane region" description="Helical" evidence="1">
    <location>
        <begin position="273"/>
        <end position="292"/>
    </location>
</feature>
<dbReference type="KEGG" id="tan:TA05235"/>
<proteinExistence type="predicted"/>
<feature type="transmembrane region" description="Helical" evidence="1">
    <location>
        <begin position="24"/>
        <end position="45"/>
    </location>
</feature>
<sequence>MVQCKGCTNQAGLEFAGGAGDKCWLLNAAYILAGLAMMLNIRLSYSSAPYALIRFKLPENLFTVFVRRMASALELWCLPSMLLETTKDGGLKLDDSGTKFDEATKPKAKPWKFEWFIVAPSILSQWLDFITYVVLLIIYVTGGDQGHETAYYGVIAISGFIFGINMPLVCAQEGQYITWYMIGENSFPLFTSLVHYFTTLIFGNRKKWNSEFQIVTIDIWVAIIISLVAAEVWTGAYLCELNEDTATGIEKMLHIHAEDFDARNTHGDMVTPTFMVIVGMGLLIAHTLPLFLV</sequence>
<gene>
    <name evidence="2" type="ORF">TA05235</name>
</gene>
<evidence type="ECO:0000313" key="3">
    <source>
        <dbReference type="Proteomes" id="UP000001950"/>
    </source>
</evidence>
<dbReference type="OrthoDB" id="364817at2759"/>